<dbReference type="GeneTree" id="ENSGT00950000183026"/>
<dbReference type="Proteomes" id="UP000314983">
    <property type="component" value="Chromosome 9"/>
</dbReference>
<dbReference type="STRING" id="8005.ENSEEEP00000049079"/>
<proteinExistence type="inferred from homology"/>
<gene>
    <name evidence="7" type="primary">mtus1b</name>
</gene>
<feature type="region of interest" description="Disordered" evidence="6">
    <location>
        <begin position="967"/>
        <end position="998"/>
    </location>
</feature>
<feature type="region of interest" description="Disordered" evidence="6">
    <location>
        <begin position="421"/>
        <end position="563"/>
    </location>
</feature>
<sequence length="998" mass="107409">MNELRPSSLTMRTSDAHDGMCLLLDSVALNAGEPSSLPSPSSSLPSSGKGGTSPDSACSTGRMDSLVDEDAPEGMMGRKVAAREDDSGIQSPDCTPDGDGGNNIEDNSVSIYLDAYGDSWQDDRNDHDVTLAATQQRGYDRHRGGDQVGDSGGERSSDGCSLTEPPSGSSEDEEDDDEEDSFLSLSSVAVVTRGHGESGKGQETVVSHTEGTISGPSAAVMSSEMLPRPGPEGRSVGTEPPVSVQDPPEPVPTLPAPSVRAPSRTILKRFPRPDLRNIGAKVVCRSASAPRPANPTRPQATPGWVDGDSEKKPPPVRGRAANRREQGSKKGGSSSNGTRAAAQTPTSVWGSRPRPQAAPSQAEKRPRPTISTARQGTGVIADHDQEPMEGVVVEVEAERGMCAEESPGNEIQMVPSELTAPAGVGFAPQTAPGPSGGRQGTPSRGPRPGVSGCVSARVRDAPPAGVPKMKVMDSTAGGCGPASSRKAHQNPAPSKLPIKSASLPTSLSSSSLGSAASENNRAATANTGAAAVMKAGRRSIRTPSSSQGRERLVSSRPPTGLKAPVMAGYTAAKTTHNALQRSGVVRPNRPSAAAVEKNVRVGVSSGVRVARVRSGPDKAAGPAAHAEEDKDTDLRLQIERRDVCIGQLRELVARGDRSLEALALVIQHILREREEAGRQRKEFSLQLKNLQEELTNSASCCERLRREKAQASAEMEAAMRDLRAQHSAELARLQEALEGFYSAEWDKAHRAYQEEAEKCRALALQQVEEVRSKQEAVRGEQEVAHTQQMEALKQEYEISLAELKKAHEQDLRKMDHALIQSEASLNKTIESLQAENTDLNARLREEEDRRKALADKSQKDSRVLYLEQELESLKVVLEIKTNQLHQQDKKLMQMDRLIESNVKLEECLNKLQQENEDYKARMDKHAALSKQLSSEQAMLQQTLQNESKANKRLSMENEELLWKLHNGDLSSPRRLSPSSPFHSPRNSASFPGTPVSPR</sequence>
<dbReference type="GO" id="GO:0005737">
    <property type="term" value="C:cytoplasm"/>
    <property type="evidence" value="ECO:0007669"/>
    <property type="project" value="TreeGrafter"/>
</dbReference>
<reference evidence="7" key="4">
    <citation type="submission" date="2025-08" db="UniProtKB">
        <authorList>
            <consortium name="Ensembl"/>
        </authorList>
    </citation>
    <scope>IDENTIFICATION</scope>
</reference>
<feature type="compositionally biased region" description="Low complexity" evidence="6">
    <location>
        <begin position="34"/>
        <end position="47"/>
    </location>
</feature>
<evidence type="ECO:0000256" key="1">
    <source>
        <dbReference type="ARBA" id="ARBA00004123"/>
    </source>
</evidence>
<feature type="coiled-coil region" evidence="5">
    <location>
        <begin position="894"/>
        <end position="928"/>
    </location>
</feature>
<keyword evidence="3 5" id="KW-0175">Coiled coil</keyword>
<feature type="compositionally biased region" description="Polar residues" evidence="6">
    <location>
        <begin position="204"/>
        <end position="215"/>
    </location>
</feature>
<keyword evidence="4" id="KW-0539">Nucleus</keyword>
<evidence type="ECO:0000256" key="5">
    <source>
        <dbReference type="SAM" id="Coils"/>
    </source>
</evidence>
<protein>
    <submittedName>
        <fullName evidence="7">Microtubule associated tumor suppressor 1b</fullName>
    </submittedName>
</protein>
<feature type="coiled-coil region" evidence="5">
    <location>
        <begin position="673"/>
        <end position="725"/>
    </location>
</feature>
<dbReference type="GO" id="GO:0005634">
    <property type="term" value="C:nucleus"/>
    <property type="evidence" value="ECO:0007669"/>
    <property type="project" value="UniProtKB-SubCell"/>
</dbReference>
<keyword evidence="8" id="KW-1185">Reference proteome</keyword>
<reference evidence="7" key="5">
    <citation type="submission" date="2025-09" db="UniProtKB">
        <authorList>
            <consortium name="Ensembl"/>
        </authorList>
    </citation>
    <scope>IDENTIFICATION</scope>
</reference>
<dbReference type="KEGG" id="eee:113582843"/>
<dbReference type="RefSeq" id="XP_026874650.2">
    <property type="nucleotide sequence ID" value="XM_027018849.2"/>
</dbReference>
<dbReference type="GO" id="GO:0008017">
    <property type="term" value="F:microtubule binding"/>
    <property type="evidence" value="ECO:0007669"/>
    <property type="project" value="TreeGrafter"/>
</dbReference>
<feature type="compositionally biased region" description="Low complexity" evidence="6">
    <location>
        <begin position="970"/>
        <end position="985"/>
    </location>
</feature>
<dbReference type="CTD" id="557250"/>
<evidence type="ECO:0000313" key="7">
    <source>
        <dbReference type="Ensembl" id="ENSEEEP00000049079.2"/>
    </source>
</evidence>
<comment type="similarity">
    <text evidence="2">Belongs to the MTUS1 family.</text>
</comment>
<dbReference type="OMA" id="NCHERDR"/>
<dbReference type="AlphaFoldDB" id="A0A4W4HC64"/>
<evidence type="ECO:0000256" key="2">
    <source>
        <dbReference type="ARBA" id="ARBA00007585"/>
    </source>
</evidence>
<evidence type="ECO:0000256" key="4">
    <source>
        <dbReference type="ARBA" id="ARBA00023242"/>
    </source>
</evidence>
<feature type="compositionally biased region" description="Polar residues" evidence="6">
    <location>
        <begin position="158"/>
        <end position="168"/>
    </location>
</feature>
<evidence type="ECO:0000256" key="3">
    <source>
        <dbReference type="ARBA" id="ARBA00023054"/>
    </source>
</evidence>
<dbReference type="Ensembl" id="ENSEEET00000049612.2">
    <property type="protein sequence ID" value="ENSEEEP00000049079.2"/>
    <property type="gene ID" value="ENSEEEG00000023058.2"/>
</dbReference>
<dbReference type="InterPro" id="IPR051293">
    <property type="entry name" value="MTUS1/CCDC69"/>
</dbReference>
<feature type="coiled-coil region" evidence="5">
    <location>
        <begin position="786"/>
        <end position="856"/>
    </location>
</feature>
<comment type="subcellular location">
    <subcellularLocation>
        <location evidence="1">Nucleus</location>
    </subcellularLocation>
</comment>
<accession>A0A4W4HC64</accession>
<evidence type="ECO:0000313" key="8">
    <source>
        <dbReference type="Proteomes" id="UP000314983"/>
    </source>
</evidence>
<feature type="region of interest" description="Disordered" evidence="6">
    <location>
        <begin position="31"/>
        <end position="387"/>
    </location>
</feature>
<dbReference type="PANTHER" id="PTHR24200:SF7">
    <property type="entry name" value="MICROTUBULE-ASSOCIATED TUMOR SUPPRESSOR 1"/>
    <property type="match status" value="1"/>
</dbReference>
<feature type="compositionally biased region" description="Low complexity" evidence="6">
    <location>
        <begin position="500"/>
        <end position="531"/>
    </location>
</feature>
<dbReference type="RefSeq" id="XP_035385433.1">
    <property type="nucleotide sequence ID" value="XM_035529540.1"/>
</dbReference>
<reference evidence="8" key="1">
    <citation type="journal article" date="2014" name="Science">
        <title>Nonhuman genetics. Genomic basis for the convergent evolution of electric organs.</title>
        <authorList>
            <person name="Gallant J.R."/>
            <person name="Traeger L.L."/>
            <person name="Volkening J.D."/>
            <person name="Moffett H."/>
            <person name="Chen P.H."/>
            <person name="Novina C.D."/>
            <person name="Phillips G.N.Jr."/>
            <person name="Anand R."/>
            <person name="Wells G.B."/>
            <person name="Pinch M."/>
            <person name="Guth R."/>
            <person name="Unguez G.A."/>
            <person name="Albert J.S."/>
            <person name="Zakon H.H."/>
            <person name="Samanta M.P."/>
            <person name="Sussman M.R."/>
        </authorList>
    </citation>
    <scope>NUCLEOTIDE SEQUENCE [LARGE SCALE GENOMIC DNA]</scope>
</reference>
<organism evidence="7 8">
    <name type="scientific">Electrophorus electricus</name>
    <name type="common">Electric eel</name>
    <name type="synonym">Gymnotus electricus</name>
    <dbReference type="NCBI Taxonomy" id="8005"/>
    <lineage>
        <taxon>Eukaryota</taxon>
        <taxon>Metazoa</taxon>
        <taxon>Chordata</taxon>
        <taxon>Craniata</taxon>
        <taxon>Vertebrata</taxon>
        <taxon>Euteleostomi</taxon>
        <taxon>Actinopterygii</taxon>
        <taxon>Neopterygii</taxon>
        <taxon>Teleostei</taxon>
        <taxon>Ostariophysi</taxon>
        <taxon>Gymnotiformes</taxon>
        <taxon>Gymnotoidei</taxon>
        <taxon>Gymnotidae</taxon>
        <taxon>Electrophorus</taxon>
    </lineage>
</organism>
<reference evidence="7" key="3">
    <citation type="submission" date="2020-05" db="EMBL/GenBank/DDBJ databases">
        <title>Electrophorus electricus (electric eel) genome, fEleEle1, primary haplotype.</title>
        <authorList>
            <person name="Myers G."/>
            <person name="Meyer A."/>
            <person name="Fedrigo O."/>
            <person name="Formenti G."/>
            <person name="Rhie A."/>
            <person name="Tracey A."/>
            <person name="Sims Y."/>
            <person name="Jarvis E.D."/>
        </authorList>
    </citation>
    <scope>NUCLEOTIDE SEQUENCE [LARGE SCALE GENOMIC DNA]</scope>
</reference>
<dbReference type="PANTHER" id="PTHR24200">
    <property type="entry name" value="TOUCAN, ISOFORM A"/>
    <property type="match status" value="1"/>
</dbReference>
<reference evidence="8" key="2">
    <citation type="journal article" date="2017" name="Sci. Adv.">
        <title>A tail of two voltages: Proteomic comparison of the three electric organs of the electric eel.</title>
        <authorList>
            <person name="Traeger L.L."/>
            <person name="Sabat G."/>
            <person name="Barrett-Wilt G.A."/>
            <person name="Wells G.B."/>
            <person name="Sussman M.R."/>
        </authorList>
    </citation>
    <scope>NUCLEOTIDE SEQUENCE [LARGE SCALE GENOMIC DNA]</scope>
</reference>
<feature type="compositionally biased region" description="Acidic residues" evidence="6">
    <location>
        <begin position="170"/>
        <end position="181"/>
    </location>
</feature>
<evidence type="ECO:0000256" key="6">
    <source>
        <dbReference type="SAM" id="MobiDB-lite"/>
    </source>
</evidence>
<name>A0A4W4HC64_ELEEL</name>
<dbReference type="GeneID" id="113582843"/>